<dbReference type="Pfam" id="PF26078">
    <property type="entry name" value="Baseplate_J_M"/>
    <property type="match status" value="1"/>
</dbReference>
<reference evidence="5 6" key="1">
    <citation type="submission" date="2019-07" db="EMBL/GenBank/DDBJ databases">
        <title>Whole genome shotgun sequence of Acetobacter oeni NBRC 105207.</title>
        <authorList>
            <person name="Hosoyama A."/>
            <person name="Uohara A."/>
            <person name="Ohji S."/>
            <person name="Ichikawa N."/>
        </authorList>
    </citation>
    <scope>NUCLEOTIDE SEQUENCE [LARGE SCALE GENOMIC DNA]</scope>
    <source>
        <strain evidence="5 6">NBRC 105207</strain>
    </source>
</reference>
<keyword evidence="6" id="KW-1185">Reference proteome</keyword>
<evidence type="ECO:0000313" key="5">
    <source>
        <dbReference type="EMBL" id="GEN64691.1"/>
    </source>
</evidence>
<dbReference type="Pfam" id="PF04865">
    <property type="entry name" value="Baseplate_J"/>
    <property type="match status" value="1"/>
</dbReference>
<comment type="similarity">
    <text evidence="1">Belongs to the Mu gp47/PBSX XkdT family.</text>
</comment>
<dbReference type="InterPro" id="IPR006949">
    <property type="entry name" value="Barrel_Baseplate_J-like"/>
</dbReference>
<feature type="domain" description="Baseplate protein J-like barrel" evidence="2">
    <location>
        <begin position="93"/>
        <end position="166"/>
    </location>
</feature>
<gene>
    <name evidence="5" type="ORF">AOE01nite_29150</name>
</gene>
<comment type="caution">
    <text evidence="5">The sequence shown here is derived from an EMBL/GenBank/DDBJ whole genome shotgun (WGS) entry which is preliminary data.</text>
</comment>
<dbReference type="AlphaFoldDB" id="A0A511XP11"/>
<evidence type="ECO:0000256" key="1">
    <source>
        <dbReference type="ARBA" id="ARBA00038087"/>
    </source>
</evidence>
<dbReference type="InterPro" id="IPR058531">
    <property type="entry name" value="Baseplate_J_M"/>
</dbReference>
<evidence type="ECO:0000313" key="6">
    <source>
        <dbReference type="Proteomes" id="UP000321746"/>
    </source>
</evidence>
<evidence type="ECO:0000259" key="3">
    <source>
        <dbReference type="Pfam" id="PF26078"/>
    </source>
</evidence>
<dbReference type="RefSeq" id="WP_146891616.1">
    <property type="nucleotide sequence ID" value="NZ_BJYG01000050.1"/>
</dbReference>
<dbReference type="PANTHER" id="PTHR37829">
    <property type="entry name" value="PHAGE-LIKE ELEMENT PBSX PROTEIN XKDT"/>
    <property type="match status" value="1"/>
</dbReference>
<dbReference type="PANTHER" id="PTHR37829:SF3">
    <property type="entry name" value="PROTEIN JAYE-RELATED"/>
    <property type="match status" value="1"/>
</dbReference>
<proteinExistence type="inferred from homology"/>
<accession>A0A511XP11</accession>
<dbReference type="InterPro" id="IPR058530">
    <property type="entry name" value="Baseplate_J-like_C"/>
</dbReference>
<name>A0A511XP11_9PROT</name>
<sequence>MPWSRPTLTDLIGQTQQDVSGANIPGVDGLLNLSVLYTLGYATAGLSNLHYGYQDWIAKQATPWGATGEYADGWGSLKGVTRKAATAAVLSFSFSGTADVPLPAGSSITASNSLIFTTDAEADVDATGALSVQATAADTGTDYNLATGTTVSLSSPVSGITSAGTVVSIMTAGTDEETDATYKTRYLARYADTPQGGAAADYVNWAEAVDGVTRAWCNPLGFGAGSVVVYVMLDDANSAYNGFPQGTDGAATGDDRYTTASGNQLAVADAIYEVQPVTSLVIVCAPIALPIDFTIEDLSPNTTVVQGLIQEALADMLITKGTPLGGTIYPSDWDEAIASVSSIDHFYVSGPSAPVTTAVGSLPTVGTIAASS</sequence>
<dbReference type="InterPro" id="IPR052399">
    <property type="entry name" value="Phage_Baseplate_Assmbl_Protein"/>
</dbReference>
<dbReference type="OrthoDB" id="7565172at2"/>
<evidence type="ECO:0000259" key="4">
    <source>
        <dbReference type="Pfam" id="PF26079"/>
    </source>
</evidence>
<evidence type="ECO:0000259" key="2">
    <source>
        <dbReference type="Pfam" id="PF04865"/>
    </source>
</evidence>
<organism evidence="5 6">
    <name type="scientific">Acetobacter oeni</name>
    <dbReference type="NCBI Taxonomy" id="304077"/>
    <lineage>
        <taxon>Bacteria</taxon>
        <taxon>Pseudomonadati</taxon>
        <taxon>Pseudomonadota</taxon>
        <taxon>Alphaproteobacteria</taxon>
        <taxon>Acetobacterales</taxon>
        <taxon>Acetobacteraceae</taxon>
        <taxon>Acetobacter</taxon>
    </lineage>
</organism>
<protein>
    <submittedName>
        <fullName evidence="5">Uncharacterized protein</fullName>
    </submittedName>
</protein>
<dbReference type="Pfam" id="PF26079">
    <property type="entry name" value="Baseplate_J_C"/>
    <property type="match status" value="1"/>
</dbReference>
<dbReference type="EMBL" id="BJYG01000050">
    <property type="protein sequence ID" value="GEN64691.1"/>
    <property type="molecule type" value="Genomic_DNA"/>
</dbReference>
<dbReference type="Proteomes" id="UP000321746">
    <property type="component" value="Unassembled WGS sequence"/>
</dbReference>
<feature type="domain" description="Baseplate J-like central" evidence="3">
    <location>
        <begin position="194"/>
        <end position="285"/>
    </location>
</feature>
<feature type="domain" description="Baseplate J-like C-terminal" evidence="4">
    <location>
        <begin position="293"/>
        <end position="369"/>
    </location>
</feature>